<dbReference type="Proteomes" id="UP000001640">
    <property type="component" value="Chromosome 1"/>
</dbReference>
<evidence type="ECO:0000313" key="3">
    <source>
        <dbReference type="Proteomes" id="UP000001640"/>
    </source>
</evidence>
<evidence type="ECO:0000313" key="2">
    <source>
        <dbReference type="EMBL" id="CCC67622.1"/>
    </source>
</evidence>
<feature type="transmembrane region" description="Helical" evidence="1">
    <location>
        <begin position="6"/>
        <end position="29"/>
    </location>
</feature>
<keyword evidence="3" id="KW-1185">Reference proteome</keyword>
<dbReference type="InParanoid" id="G0V824"/>
<proteinExistence type="predicted"/>
<dbReference type="RefSeq" id="XP_003674003.1">
    <property type="nucleotide sequence ID" value="XM_003673955.1"/>
</dbReference>
<dbReference type="KEGG" id="ncs:NCAS_0A10640"/>
<sequence length="179" mass="20979">MQDFILSIIFQCTHIYLIKLPLLILTLLWRSLIHFIKEFLFHKTNGFCLELDAETTLRKNDGRYKLSNLNYSNLLPLIFILALRYSSRSTSHLVEKDVVPMTFSTLKETRLPGQYAINMQNNVPEMPIEKKKAILRMNELQISDSWRNSSVGLPRNFIAHNTTPKIAPVLLWKEKDLYR</sequence>
<evidence type="ECO:0000256" key="1">
    <source>
        <dbReference type="SAM" id="Phobius"/>
    </source>
</evidence>
<reference key="2">
    <citation type="submission" date="2011-08" db="EMBL/GenBank/DDBJ databases">
        <title>Genome sequence of Naumovozyma castellii.</title>
        <authorList>
            <person name="Gordon J.L."/>
            <person name="Armisen D."/>
            <person name="Proux-Wera E."/>
            <person name="OhEigeartaigh S.S."/>
            <person name="Byrne K.P."/>
            <person name="Wolfe K.H."/>
        </authorList>
    </citation>
    <scope>NUCLEOTIDE SEQUENCE</scope>
    <source>
        <strain>Type strain:CBS 4309</strain>
    </source>
</reference>
<name>G0V824_NAUCA</name>
<keyword evidence="1" id="KW-0812">Transmembrane</keyword>
<gene>
    <name evidence="2" type="primary">NCAS0A10640</name>
    <name evidence="2" type="ordered locus">NCAS_0A10640</name>
</gene>
<organism evidence="2 3">
    <name type="scientific">Naumovozyma castellii</name>
    <name type="common">Yeast</name>
    <name type="synonym">Saccharomyces castellii</name>
    <dbReference type="NCBI Taxonomy" id="27288"/>
    <lineage>
        <taxon>Eukaryota</taxon>
        <taxon>Fungi</taxon>
        <taxon>Dikarya</taxon>
        <taxon>Ascomycota</taxon>
        <taxon>Saccharomycotina</taxon>
        <taxon>Saccharomycetes</taxon>
        <taxon>Saccharomycetales</taxon>
        <taxon>Saccharomycetaceae</taxon>
        <taxon>Naumovozyma</taxon>
    </lineage>
</organism>
<dbReference type="EMBL" id="HE576752">
    <property type="protein sequence ID" value="CCC67622.1"/>
    <property type="molecule type" value="Genomic_DNA"/>
</dbReference>
<keyword evidence="1" id="KW-1133">Transmembrane helix</keyword>
<dbReference type="GeneID" id="96901101"/>
<dbReference type="HOGENOM" id="CLU_1503822_0_0_1"/>
<accession>G0V824</accession>
<reference evidence="2 3" key="1">
    <citation type="journal article" date="2011" name="Proc. Natl. Acad. Sci. U.S.A.">
        <title>Evolutionary erosion of yeast sex chromosomes by mating-type switching accidents.</title>
        <authorList>
            <person name="Gordon J.L."/>
            <person name="Armisen D."/>
            <person name="Proux-Wera E."/>
            <person name="Oheigeartaigh S.S."/>
            <person name="Byrne K.P."/>
            <person name="Wolfe K.H."/>
        </authorList>
    </citation>
    <scope>NUCLEOTIDE SEQUENCE [LARGE SCALE GENOMIC DNA]</scope>
    <source>
        <strain evidence="3">ATCC 76901 / BCRC 22586 / CBS 4309 / NBRC 1992 / NRRL Y-12630</strain>
    </source>
</reference>
<dbReference type="AlphaFoldDB" id="G0V824"/>
<keyword evidence="1" id="KW-0472">Membrane</keyword>
<protein>
    <submittedName>
        <fullName evidence="2">Uncharacterized protein</fullName>
    </submittedName>
</protein>